<comment type="caution">
    <text evidence="1">The sequence shown here is derived from an EMBL/GenBank/DDBJ whole genome shotgun (WGS) entry which is preliminary data.</text>
</comment>
<evidence type="ECO:0000313" key="1">
    <source>
        <dbReference type="EMBL" id="KXB33263.1"/>
    </source>
</evidence>
<gene>
    <name evidence="1" type="ORF">HMPREF3192_01235</name>
</gene>
<evidence type="ECO:0000313" key="2">
    <source>
        <dbReference type="Proteomes" id="UP000070675"/>
    </source>
</evidence>
<reference evidence="2" key="1">
    <citation type="submission" date="2016-01" db="EMBL/GenBank/DDBJ databases">
        <authorList>
            <person name="Mitreva M."/>
            <person name="Pepin K.H."/>
            <person name="Mihindukulasuriya K.A."/>
            <person name="Fulton R."/>
            <person name="Fronick C."/>
            <person name="O'Laughlin M."/>
            <person name="Miner T."/>
            <person name="Herter B."/>
            <person name="Rosa B.A."/>
            <person name="Cordes M."/>
            <person name="Tomlinson C."/>
            <person name="Wollam A."/>
            <person name="Palsikar V.B."/>
            <person name="Mardis E.R."/>
            <person name="Wilson R.K."/>
        </authorList>
    </citation>
    <scope>NUCLEOTIDE SEQUENCE [LARGE SCALE GENOMIC DNA]</scope>
    <source>
        <strain evidence="2">DNF00019</strain>
    </source>
</reference>
<sequence length="47" mass="5409">MVKLYITNEVISLLELLRSLLTAQGLRRRWWPAQQCGIASDVPRNKA</sequence>
<organism evidence="1 2">
    <name type="scientific">Atopobium deltae</name>
    <dbReference type="NCBI Taxonomy" id="1393034"/>
    <lineage>
        <taxon>Bacteria</taxon>
        <taxon>Bacillati</taxon>
        <taxon>Actinomycetota</taxon>
        <taxon>Coriobacteriia</taxon>
        <taxon>Coriobacteriales</taxon>
        <taxon>Atopobiaceae</taxon>
        <taxon>Atopobium</taxon>
    </lineage>
</organism>
<accession>A0A133XQP8</accession>
<dbReference type="AlphaFoldDB" id="A0A133XQP8"/>
<name>A0A133XQP8_9ACTN</name>
<proteinExistence type="predicted"/>
<dbReference type="EMBL" id="LSCR01000040">
    <property type="protein sequence ID" value="KXB33263.1"/>
    <property type="molecule type" value="Genomic_DNA"/>
</dbReference>
<keyword evidence="2" id="KW-1185">Reference proteome</keyword>
<protein>
    <submittedName>
        <fullName evidence="1">Uncharacterized protein</fullName>
    </submittedName>
</protein>
<dbReference type="STRING" id="1393034.HMPREF3192_01235"/>
<dbReference type="Proteomes" id="UP000070675">
    <property type="component" value="Unassembled WGS sequence"/>
</dbReference>
<dbReference type="PATRIC" id="fig|1393034.3.peg.1204"/>